<protein>
    <submittedName>
        <fullName evidence="5">LacI family transcriptional regulator</fullName>
    </submittedName>
</protein>
<comment type="caution">
    <text evidence="5">The sequence shown here is derived from an EMBL/GenBank/DDBJ whole genome shotgun (WGS) entry which is preliminary data.</text>
</comment>
<keyword evidence="6" id="KW-1185">Reference proteome</keyword>
<accession>A0A5C4M5N7</accession>
<dbReference type="EMBL" id="VDFW01000004">
    <property type="protein sequence ID" value="TNC28057.1"/>
    <property type="molecule type" value="Genomic_DNA"/>
</dbReference>
<dbReference type="Pfam" id="PF00356">
    <property type="entry name" value="LacI"/>
    <property type="match status" value="1"/>
</dbReference>
<dbReference type="PROSITE" id="PS50932">
    <property type="entry name" value="HTH_LACI_2"/>
    <property type="match status" value="1"/>
</dbReference>
<keyword evidence="3" id="KW-0804">Transcription</keyword>
<dbReference type="Pfam" id="PF13377">
    <property type="entry name" value="Peripla_BP_3"/>
    <property type="match status" value="1"/>
</dbReference>
<dbReference type="SUPFAM" id="SSF53822">
    <property type="entry name" value="Periplasmic binding protein-like I"/>
    <property type="match status" value="1"/>
</dbReference>
<dbReference type="SUPFAM" id="SSF47413">
    <property type="entry name" value="lambda repressor-like DNA-binding domains"/>
    <property type="match status" value="1"/>
</dbReference>
<evidence type="ECO:0000256" key="1">
    <source>
        <dbReference type="ARBA" id="ARBA00023015"/>
    </source>
</evidence>
<dbReference type="GO" id="GO:0000976">
    <property type="term" value="F:transcription cis-regulatory region binding"/>
    <property type="evidence" value="ECO:0007669"/>
    <property type="project" value="TreeGrafter"/>
</dbReference>
<dbReference type="CDD" id="cd06292">
    <property type="entry name" value="PBP1_AglR_RafR-like"/>
    <property type="match status" value="1"/>
</dbReference>
<reference evidence="5 6" key="1">
    <citation type="submission" date="2019-06" db="EMBL/GenBank/DDBJ databases">
        <title>Amycolatopsis alkalitolerans sp. nov., isolated from Gastrodia elata Blume.</title>
        <authorList>
            <person name="Narsing Rao M.P."/>
            <person name="Li W.J."/>
        </authorList>
    </citation>
    <scope>NUCLEOTIDE SEQUENCE [LARGE SCALE GENOMIC DNA]</scope>
    <source>
        <strain evidence="5 6">SYSUP0005</strain>
    </source>
</reference>
<keyword evidence="2" id="KW-0238">DNA-binding</keyword>
<keyword evidence="1" id="KW-0805">Transcription regulation</keyword>
<gene>
    <name evidence="5" type="ORF">FG385_06400</name>
</gene>
<dbReference type="PANTHER" id="PTHR30146:SF109">
    <property type="entry name" value="HTH-TYPE TRANSCRIPTIONAL REGULATOR GALS"/>
    <property type="match status" value="1"/>
</dbReference>
<evidence type="ECO:0000313" key="6">
    <source>
        <dbReference type="Proteomes" id="UP000305546"/>
    </source>
</evidence>
<dbReference type="Gene3D" id="1.10.260.40">
    <property type="entry name" value="lambda repressor-like DNA-binding domains"/>
    <property type="match status" value="1"/>
</dbReference>
<dbReference type="InterPro" id="IPR028082">
    <property type="entry name" value="Peripla_BP_I"/>
</dbReference>
<dbReference type="PANTHER" id="PTHR30146">
    <property type="entry name" value="LACI-RELATED TRANSCRIPTIONAL REPRESSOR"/>
    <property type="match status" value="1"/>
</dbReference>
<dbReference type="InterPro" id="IPR000843">
    <property type="entry name" value="HTH_LacI"/>
</dbReference>
<dbReference type="SMART" id="SM00354">
    <property type="entry name" value="HTH_LACI"/>
    <property type="match status" value="1"/>
</dbReference>
<sequence length="347" mass="37186">MGGAAVTRPDRRITLIDVARAAGVSRQTVSNAINAPDLLRPDTLTHVRAVISRLGYQPDRGARSLRTRQSRLIGYCVPPPDPDRLGWVLDEFLHSVADAARGADYHLVVFTPESASGELDTYATMLQTGCADGFLLTDIARHDRRPGWLQRRGVPFVSYGRLSPRVGKAWVDVDGASGVAKAVDHLTGLGHRRIAFLGWPEGHRLGDDRAGGWRSAMAAHGLDAGDREYTEDTISAAARAADRLLDLPDRPTAVIAASDSMAVGTYHAARNRGLAPGRDLSVVGFDDTPSAALVTPALTTVSQPLRDAARLLVEMLVARLAGEPLKRRAVLLDPVLVVRDSTVSPPG</sequence>
<evidence type="ECO:0000313" key="5">
    <source>
        <dbReference type="EMBL" id="TNC28057.1"/>
    </source>
</evidence>
<dbReference type="InterPro" id="IPR010982">
    <property type="entry name" value="Lambda_DNA-bd_dom_sf"/>
</dbReference>
<proteinExistence type="predicted"/>
<dbReference type="PROSITE" id="PS00356">
    <property type="entry name" value="HTH_LACI_1"/>
    <property type="match status" value="1"/>
</dbReference>
<evidence type="ECO:0000259" key="4">
    <source>
        <dbReference type="PROSITE" id="PS50932"/>
    </source>
</evidence>
<dbReference type="OrthoDB" id="252678at2"/>
<dbReference type="GO" id="GO:0003700">
    <property type="term" value="F:DNA-binding transcription factor activity"/>
    <property type="evidence" value="ECO:0007669"/>
    <property type="project" value="TreeGrafter"/>
</dbReference>
<dbReference type="AlphaFoldDB" id="A0A5C4M5N7"/>
<feature type="domain" description="HTH lacI-type" evidence="4">
    <location>
        <begin position="13"/>
        <end position="67"/>
    </location>
</feature>
<name>A0A5C4M5N7_9PSEU</name>
<evidence type="ECO:0000256" key="3">
    <source>
        <dbReference type="ARBA" id="ARBA00023163"/>
    </source>
</evidence>
<evidence type="ECO:0000256" key="2">
    <source>
        <dbReference type="ARBA" id="ARBA00023125"/>
    </source>
</evidence>
<dbReference type="Proteomes" id="UP000305546">
    <property type="component" value="Unassembled WGS sequence"/>
</dbReference>
<dbReference type="CDD" id="cd01392">
    <property type="entry name" value="HTH_LacI"/>
    <property type="match status" value="1"/>
</dbReference>
<organism evidence="5 6">
    <name type="scientific">Amycolatopsis alkalitolerans</name>
    <dbReference type="NCBI Taxonomy" id="2547244"/>
    <lineage>
        <taxon>Bacteria</taxon>
        <taxon>Bacillati</taxon>
        <taxon>Actinomycetota</taxon>
        <taxon>Actinomycetes</taxon>
        <taxon>Pseudonocardiales</taxon>
        <taxon>Pseudonocardiaceae</taxon>
        <taxon>Amycolatopsis</taxon>
    </lineage>
</organism>
<dbReference type="InterPro" id="IPR046335">
    <property type="entry name" value="LacI/GalR-like_sensor"/>
</dbReference>
<dbReference type="Gene3D" id="3.40.50.2300">
    <property type="match status" value="2"/>
</dbReference>